<dbReference type="SMART" id="SM00409">
    <property type="entry name" value="IG"/>
    <property type="match status" value="1"/>
</dbReference>
<dbReference type="SUPFAM" id="SSF48726">
    <property type="entry name" value="Immunoglobulin"/>
    <property type="match status" value="1"/>
</dbReference>
<accession>A0A9W9ZKZ0</accession>
<dbReference type="InterPro" id="IPR007110">
    <property type="entry name" value="Ig-like_dom"/>
</dbReference>
<dbReference type="PANTHER" id="PTHR46013:SF7">
    <property type="entry name" value="IG-LIKE DOMAIN-CONTAINING PROTEIN"/>
    <property type="match status" value="1"/>
</dbReference>
<evidence type="ECO:0000313" key="3">
    <source>
        <dbReference type="Proteomes" id="UP001163046"/>
    </source>
</evidence>
<name>A0A9W9ZKZ0_9CNID</name>
<dbReference type="InterPro" id="IPR036179">
    <property type="entry name" value="Ig-like_dom_sf"/>
</dbReference>
<feature type="domain" description="Ig-like" evidence="1">
    <location>
        <begin position="68"/>
        <end position="152"/>
    </location>
</feature>
<dbReference type="SMART" id="SM00408">
    <property type="entry name" value="IGc2"/>
    <property type="match status" value="1"/>
</dbReference>
<gene>
    <name evidence="2" type="ORF">OS493_028438</name>
</gene>
<evidence type="ECO:0000259" key="1">
    <source>
        <dbReference type="PROSITE" id="PS50835"/>
    </source>
</evidence>
<dbReference type="Proteomes" id="UP001163046">
    <property type="component" value="Unassembled WGS sequence"/>
</dbReference>
<sequence>MFLQTAAQRYLLEKIYNFQVSNDLMQGNIIVWLKMESGKLQYQGSVQLMFNPPIRDTNNECHLFSDPPSLYAAYPRNHTTVEGVNLTLQCKVTAANPVPNVTWYSTTANNTALSYGVNLTFSSISRSDAGQYYCIVENGIGQAAASGISTVDVQCK</sequence>
<dbReference type="AlphaFoldDB" id="A0A9W9ZKZ0"/>
<dbReference type="InterPro" id="IPR013783">
    <property type="entry name" value="Ig-like_fold"/>
</dbReference>
<dbReference type="PANTHER" id="PTHR46013">
    <property type="entry name" value="VASCULAR CELL ADHESION MOLECULE 1"/>
    <property type="match status" value="1"/>
</dbReference>
<dbReference type="Pfam" id="PF13927">
    <property type="entry name" value="Ig_3"/>
    <property type="match status" value="1"/>
</dbReference>
<evidence type="ECO:0000313" key="2">
    <source>
        <dbReference type="EMBL" id="KAJ7383360.1"/>
    </source>
</evidence>
<dbReference type="OrthoDB" id="10039395at2759"/>
<dbReference type="InterPro" id="IPR003599">
    <property type="entry name" value="Ig_sub"/>
</dbReference>
<reference evidence="2" key="1">
    <citation type="submission" date="2023-01" db="EMBL/GenBank/DDBJ databases">
        <title>Genome assembly of the deep-sea coral Lophelia pertusa.</title>
        <authorList>
            <person name="Herrera S."/>
            <person name="Cordes E."/>
        </authorList>
    </citation>
    <scope>NUCLEOTIDE SEQUENCE</scope>
    <source>
        <strain evidence="2">USNM1676648</strain>
        <tissue evidence="2">Polyp</tissue>
    </source>
</reference>
<dbReference type="EMBL" id="MU825900">
    <property type="protein sequence ID" value="KAJ7383360.1"/>
    <property type="molecule type" value="Genomic_DNA"/>
</dbReference>
<proteinExistence type="predicted"/>
<dbReference type="Gene3D" id="2.60.40.10">
    <property type="entry name" value="Immunoglobulins"/>
    <property type="match status" value="1"/>
</dbReference>
<comment type="caution">
    <text evidence="2">The sequence shown here is derived from an EMBL/GenBank/DDBJ whole genome shotgun (WGS) entry which is preliminary data.</text>
</comment>
<organism evidence="2 3">
    <name type="scientific">Desmophyllum pertusum</name>
    <dbReference type="NCBI Taxonomy" id="174260"/>
    <lineage>
        <taxon>Eukaryota</taxon>
        <taxon>Metazoa</taxon>
        <taxon>Cnidaria</taxon>
        <taxon>Anthozoa</taxon>
        <taxon>Hexacorallia</taxon>
        <taxon>Scleractinia</taxon>
        <taxon>Caryophylliina</taxon>
        <taxon>Caryophylliidae</taxon>
        <taxon>Desmophyllum</taxon>
    </lineage>
</organism>
<dbReference type="PROSITE" id="PS50835">
    <property type="entry name" value="IG_LIKE"/>
    <property type="match status" value="1"/>
</dbReference>
<dbReference type="InterPro" id="IPR003598">
    <property type="entry name" value="Ig_sub2"/>
</dbReference>
<keyword evidence="3" id="KW-1185">Reference proteome</keyword>
<protein>
    <recommendedName>
        <fullName evidence="1">Ig-like domain-containing protein</fullName>
    </recommendedName>
</protein>